<sequence>MACGFVKVPARAQLTPFAPQGPHLQPRHAHTHPTTTQARYTDTQDTDLPLNKITPLR</sequence>
<feature type="compositionally biased region" description="Polar residues" evidence="1">
    <location>
        <begin position="32"/>
        <end position="43"/>
    </location>
</feature>
<dbReference type="AlphaFoldDB" id="L1MIU0"/>
<evidence type="ECO:0000256" key="1">
    <source>
        <dbReference type="SAM" id="MobiDB-lite"/>
    </source>
</evidence>
<organism evidence="2 3">
    <name type="scientific">Corynebacterium durum F0235</name>
    <dbReference type="NCBI Taxonomy" id="1035195"/>
    <lineage>
        <taxon>Bacteria</taxon>
        <taxon>Bacillati</taxon>
        <taxon>Actinomycetota</taxon>
        <taxon>Actinomycetes</taxon>
        <taxon>Mycobacteriales</taxon>
        <taxon>Corynebacteriaceae</taxon>
        <taxon>Corynebacterium</taxon>
    </lineage>
</organism>
<dbReference type="PATRIC" id="fig|1035195.3.peg.723"/>
<evidence type="ECO:0000313" key="3">
    <source>
        <dbReference type="Proteomes" id="UP000010445"/>
    </source>
</evidence>
<dbReference type="EMBL" id="AMEM01000013">
    <property type="protein sequence ID" value="EKX91208.1"/>
    <property type="molecule type" value="Genomic_DNA"/>
</dbReference>
<dbReference type="STRING" id="1035195.HMPREF9997_00811"/>
<accession>L1MIU0</accession>
<evidence type="ECO:0000313" key="2">
    <source>
        <dbReference type="EMBL" id="EKX91208.1"/>
    </source>
</evidence>
<comment type="caution">
    <text evidence="2">The sequence shown here is derived from an EMBL/GenBank/DDBJ whole genome shotgun (WGS) entry which is preliminary data.</text>
</comment>
<gene>
    <name evidence="2" type="ORF">HMPREF9997_00811</name>
</gene>
<feature type="region of interest" description="Disordered" evidence="1">
    <location>
        <begin position="16"/>
        <end position="57"/>
    </location>
</feature>
<protein>
    <submittedName>
        <fullName evidence="2">Uncharacterized protein</fullName>
    </submittedName>
</protein>
<keyword evidence="3" id="KW-1185">Reference proteome</keyword>
<dbReference type="HOGENOM" id="CLU_2988943_0_0_11"/>
<proteinExistence type="predicted"/>
<name>L1MIU0_9CORY</name>
<dbReference type="Proteomes" id="UP000010445">
    <property type="component" value="Unassembled WGS sequence"/>
</dbReference>
<reference evidence="2 3" key="1">
    <citation type="submission" date="2012-05" db="EMBL/GenBank/DDBJ databases">
        <authorList>
            <person name="Weinstock G."/>
            <person name="Sodergren E."/>
            <person name="Lobos E.A."/>
            <person name="Fulton L."/>
            <person name="Fulton R."/>
            <person name="Courtney L."/>
            <person name="Fronick C."/>
            <person name="O'Laughlin M."/>
            <person name="Godfrey J."/>
            <person name="Wilson R.M."/>
            <person name="Miner T."/>
            <person name="Farmer C."/>
            <person name="Delehaunty K."/>
            <person name="Cordes M."/>
            <person name="Minx P."/>
            <person name="Tomlinson C."/>
            <person name="Chen J."/>
            <person name="Wollam A."/>
            <person name="Pepin K.H."/>
            <person name="Bhonagiri V."/>
            <person name="Zhang X."/>
            <person name="Suruliraj S."/>
            <person name="Warren W."/>
            <person name="Mitreva M."/>
            <person name="Mardis E.R."/>
            <person name="Wilson R.K."/>
        </authorList>
    </citation>
    <scope>NUCLEOTIDE SEQUENCE [LARGE SCALE GENOMIC DNA]</scope>
    <source>
        <strain evidence="2 3">F0235</strain>
    </source>
</reference>